<dbReference type="GO" id="GO:0033202">
    <property type="term" value="C:DNA helicase complex"/>
    <property type="evidence" value="ECO:0007669"/>
    <property type="project" value="TreeGrafter"/>
</dbReference>
<name>A0A0U5JIV5_9BACT</name>
<keyword evidence="6" id="KW-0238">DNA-binding</keyword>
<dbReference type="InterPro" id="IPR000212">
    <property type="entry name" value="DNA_helicase_UvrD/REP"/>
</dbReference>
<dbReference type="InterPro" id="IPR027417">
    <property type="entry name" value="P-loop_NTPase"/>
</dbReference>
<dbReference type="CDD" id="cd17932">
    <property type="entry name" value="DEXQc_UvrD"/>
    <property type="match status" value="1"/>
</dbReference>
<feature type="domain" description="UvrD-like helicase ATP-binding" evidence="13">
    <location>
        <begin position="5"/>
        <end position="281"/>
    </location>
</feature>
<keyword evidence="3 12" id="KW-0378">Hydrolase</keyword>
<dbReference type="Pfam" id="PF00580">
    <property type="entry name" value="UvrD-helicase"/>
    <property type="match status" value="1"/>
</dbReference>
<dbReference type="FunCoup" id="A0A0U5JIV5">
    <property type="interactions" value="322"/>
</dbReference>
<dbReference type="InterPro" id="IPR014017">
    <property type="entry name" value="DNA_helicase_UvrD-like_C"/>
</dbReference>
<organism evidence="15 16">
    <name type="scientific">Candidatus Protochlamydia naegleriophila</name>
    <dbReference type="NCBI Taxonomy" id="389348"/>
    <lineage>
        <taxon>Bacteria</taxon>
        <taxon>Pseudomonadati</taxon>
        <taxon>Chlamydiota</taxon>
        <taxon>Chlamydiia</taxon>
        <taxon>Parachlamydiales</taxon>
        <taxon>Parachlamydiaceae</taxon>
        <taxon>Candidatus Protochlamydia</taxon>
    </lineage>
</organism>
<comment type="catalytic activity">
    <reaction evidence="8">
        <text>Couples ATP hydrolysis with the unwinding of duplex DNA by translocating in the 3'-5' direction.</text>
        <dbReference type="EC" id="5.6.2.4"/>
    </reaction>
</comment>
<accession>A0A0U5JIV5</accession>
<proteinExistence type="inferred from homology"/>
<evidence type="ECO:0000313" key="15">
    <source>
        <dbReference type="EMBL" id="CUI17909.1"/>
    </source>
</evidence>
<evidence type="ECO:0000256" key="3">
    <source>
        <dbReference type="ARBA" id="ARBA00022801"/>
    </source>
</evidence>
<dbReference type="GO" id="GO:0000725">
    <property type="term" value="P:recombinational repair"/>
    <property type="evidence" value="ECO:0007669"/>
    <property type="project" value="TreeGrafter"/>
</dbReference>
<dbReference type="GO" id="GO:0005524">
    <property type="term" value="F:ATP binding"/>
    <property type="evidence" value="ECO:0007669"/>
    <property type="project" value="UniProtKB-UniRule"/>
</dbReference>
<dbReference type="PANTHER" id="PTHR11070">
    <property type="entry name" value="UVRD / RECB / PCRA DNA HELICASE FAMILY MEMBER"/>
    <property type="match status" value="1"/>
</dbReference>
<dbReference type="PANTHER" id="PTHR11070:SF2">
    <property type="entry name" value="ATP-DEPENDENT DNA HELICASE SRS2"/>
    <property type="match status" value="1"/>
</dbReference>
<dbReference type="GO" id="GO:0016887">
    <property type="term" value="F:ATP hydrolysis activity"/>
    <property type="evidence" value="ECO:0007669"/>
    <property type="project" value="RHEA"/>
</dbReference>
<evidence type="ECO:0000259" key="14">
    <source>
        <dbReference type="PROSITE" id="PS51217"/>
    </source>
</evidence>
<evidence type="ECO:0000256" key="8">
    <source>
        <dbReference type="ARBA" id="ARBA00034617"/>
    </source>
</evidence>
<dbReference type="InterPro" id="IPR013986">
    <property type="entry name" value="DExx_box_DNA_helicase_dom_sf"/>
</dbReference>
<dbReference type="EC" id="5.6.2.4" evidence="9"/>
<feature type="domain" description="UvrD-like helicase C-terminal" evidence="14">
    <location>
        <begin position="282"/>
        <end position="562"/>
    </location>
</feature>
<evidence type="ECO:0000256" key="9">
    <source>
        <dbReference type="ARBA" id="ARBA00034808"/>
    </source>
</evidence>
<evidence type="ECO:0000256" key="12">
    <source>
        <dbReference type="PROSITE-ProRule" id="PRU00560"/>
    </source>
</evidence>
<keyword evidence="7" id="KW-0413">Isomerase</keyword>
<dbReference type="Gene3D" id="1.10.486.10">
    <property type="entry name" value="PCRA, domain 4"/>
    <property type="match status" value="1"/>
</dbReference>
<dbReference type="PATRIC" id="fig|389348.3.peg.2594"/>
<sequence length="727" mass="83876">MDKVFSLNPEQQDAVETLEGPVLVLAGAGSGKTRVVTSRIVHLIENGISPSNILGVTFTNKAAQEMRERICKLTQHQVLICTFHSLGARVLRECIHALGYQRDFTIYDEEDVEKLVKACLVELNLKDKKMDAKPFRQMISQAKNALQQPDQLLHFDQSSDIEQAFPSVYALYQRKLQEYQAVDFDDLLFLTVRIWREHPGLLMRYQDKWPFVLIDEYQDTNAAQYTMTQLLVEKRRNLFVVGDPDQSIYSWRGANVQNILNFERDYPGAKVIRLEQNYRSRMNILNTANALISHNTNRIEKELWSELGDGEKIKLYIGEDERAEAEFVASQVTYHKAQHKIALNDMVIFYRTNAQSRVFEDYLLYRGIPYVIVGGISFYQRREIKDILAYLRFSQSGADYIAFARTINLPKRGLGDATIEKIRQGANEEGMTILAFCEALLKETPMRAIVRLTAKQKEGLAAYIQVIHDLRVLSKKGSIRELVLGAIEQTGYLSYLMEDKETYEERRENLDELITKAVEWEISAPDPSLEAFLEELSLKSSLDEADQSQDRLSLMTIHNGKGLEFKTTFLVGLEEDLFPHVNSKNNREDVEEERRLCYVGITRAKEYLYLSFCHTRYLWGNLRFQKPSRFLKELPSEYIEKCRQAQIVSKYALPEHPQRENVTYVQKPVPQNVEEFEPGATIFHKDFGIGQVKEAYQGSMGLTYKIFFTKDNSLKTLVAKYAVLSRV</sequence>
<dbReference type="KEGG" id="pnl:PNK_2311"/>
<dbReference type="InterPro" id="IPR014016">
    <property type="entry name" value="UvrD-like_ATP-bd"/>
</dbReference>
<protein>
    <recommendedName>
        <fullName evidence="9">DNA 3'-5' helicase</fullName>
        <ecNumber evidence="9">5.6.2.4</ecNumber>
    </recommendedName>
    <alternativeName>
        <fullName evidence="10">DNA 3'-5' helicase II</fullName>
    </alternativeName>
</protein>
<keyword evidence="4 12" id="KW-0347">Helicase</keyword>
<dbReference type="GO" id="GO:0003677">
    <property type="term" value="F:DNA binding"/>
    <property type="evidence" value="ECO:0007669"/>
    <property type="project" value="UniProtKB-KW"/>
</dbReference>
<evidence type="ECO:0000256" key="1">
    <source>
        <dbReference type="ARBA" id="ARBA00009922"/>
    </source>
</evidence>
<evidence type="ECO:0000313" key="16">
    <source>
        <dbReference type="Proteomes" id="UP000069902"/>
    </source>
</evidence>
<evidence type="ECO:0000256" key="7">
    <source>
        <dbReference type="ARBA" id="ARBA00023235"/>
    </source>
</evidence>
<dbReference type="SUPFAM" id="SSF52540">
    <property type="entry name" value="P-loop containing nucleoside triphosphate hydrolases"/>
    <property type="match status" value="1"/>
</dbReference>
<evidence type="ECO:0000256" key="10">
    <source>
        <dbReference type="ARBA" id="ARBA00034923"/>
    </source>
</evidence>
<dbReference type="PROSITE" id="PS51198">
    <property type="entry name" value="UVRD_HELICASE_ATP_BIND"/>
    <property type="match status" value="1"/>
</dbReference>
<dbReference type="PROSITE" id="PS51217">
    <property type="entry name" value="UVRD_HELICASE_CTER"/>
    <property type="match status" value="1"/>
</dbReference>
<dbReference type="EMBL" id="LN879502">
    <property type="protein sequence ID" value="CUI17909.1"/>
    <property type="molecule type" value="Genomic_DNA"/>
</dbReference>
<evidence type="ECO:0000256" key="6">
    <source>
        <dbReference type="ARBA" id="ARBA00023125"/>
    </source>
</evidence>
<comment type="similarity">
    <text evidence="1">Belongs to the helicase family. UvrD subfamily.</text>
</comment>
<dbReference type="RefSeq" id="WP_032124588.1">
    <property type="nucleotide sequence ID" value="NZ_LN879502.1"/>
</dbReference>
<evidence type="ECO:0000256" key="5">
    <source>
        <dbReference type="ARBA" id="ARBA00022840"/>
    </source>
</evidence>
<reference evidence="16" key="1">
    <citation type="submission" date="2015-09" db="EMBL/GenBank/DDBJ databases">
        <authorList>
            <person name="Bertelli C."/>
        </authorList>
    </citation>
    <scope>NUCLEOTIDE SEQUENCE [LARGE SCALE GENOMIC DNA]</scope>
    <source>
        <strain evidence="16">KNic</strain>
    </source>
</reference>
<keyword evidence="5 12" id="KW-0067">ATP-binding</keyword>
<keyword evidence="16" id="KW-1185">Reference proteome</keyword>
<evidence type="ECO:0000256" key="4">
    <source>
        <dbReference type="ARBA" id="ARBA00022806"/>
    </source>
</evidence>
<dbReference type="AlphaFoldDB" id="A0A0U5JIV5"/>
<dbReference type="Proteomes" id="UP000069902">
    <property type="component" value="Chromosome cPNK"/>
</dbReference>
<keyword evidence="2 12" id="KW-0547">Nucleotide-binding</keyword>
<dbReference type="GO" id="GO:0043138">
    <property type="term" value="F:3'-5' DNA helicase activity"/>
    <property type="evidence" value="ECO:0007669"/>
    <property type="project" value="UniProtKB-EC"/>
</dbReference>
<dbReference type="InParanoid" id="A0A0U5JIV5"/>
<dbReference type="Gene3D" id="1.10.10.160">
    <property type="match status" value="1"/>
</dbReference>
<feature type="binding site" evidence="12">
    <location>
        <begin position="26"/>
        <end position="33"/>
    </location>
    <ligand>
        <name>ATP</name>
        <dbReference type="ChEBI" id="CHEBI:30616"/>
    </ligand>
</feature>
<gene>
    <name evidence="15" type="ORF">PNK_2311</name>
</gene>
<dbReference type="Gene3D" id="3.40.50.300">
    <property type="entry name" value="P-loop containing nucleotide triphosphate hydrolases"/>
    <property type="match status" value="2"/>
</dbReference>
<comment type="catalytic activity">
    <reaction evidence="11">
        <text>ATP + H2O = ADP + phosphate + H(+)</text>
        <dbReference type="Rhea" id="RHEA:13065"/>
        <dbReference type="ChEBI" id="CHEBI:15377"/>
        <dbReference type="ChEBI" id="CHEBI:15378"/>
        <dbReference type="ChEBI" id="CHEBI:30616"/>
        <dbReference type="ChEBI" id="CHEBI:43474"/>
        <dbReference type="ChEBI" id="CHEBI:456216"/>
        <dbReference type="EC" id="5.6.2.4"/>
    </reaction>
</comment>
<evidence type="ECO:0000259" key="13">
    <source>
        <dbReference type="PROSITE" id="PS51198"/>
    </source>
</evidence>
<evidence type="ECO:0000256" key="11">
    <source>
        <dbReference type="ARBA" id="ARBA00048988"/>
    </source>
</evidence>
<dbReference type="GO" id="GO:0005829">
    <property type="term" value="C:cytosol"/>
    <property type="evidence" value="ECO:0007669"/>
    <property type="project" value="TreeGrafter"/>
</dbReference>
<dbReference type="Pfam" id="PF13361">
    <property type="entry name" value="UvrD_C"/>
    <property type="match status" value="1"/>
</dbReference>
<evidence type="ECO:0000256" key="2">
    <source>
        <dbReference type="ARBA" id="ARBA00022741"/>
    </source>
</evidence>
<dbReference type="STRING" id="389348.PNK_2311"/>